<dbReference type="PANTHER" id="PTHR30290:SF10">
    <property type="entry name" value="PERIPLASMIC OLIGOPEPTIDE-BINDING PROTEIN-RELATED"/>
    <property type="match status" value="1"/>
</dbReference>
<dbReference type="Gene3D" id="3.40.190.10">
    <property type="entry name" value="Periplasmic binding protein-like II"/>
    <property type="match status" value="1"/>
</dbReference>
<sequence>MFSVKPHSVLCLSVTAALVLSGCEREVKPAPPFKRTEYNRVVIGNSVEPATLDPQKAGEMAANTVIRQLMDGLTASDGEGKTIPGLATHWESQGDRIWTFHLRDAQWSNGDPITADDFVYSFRRLTDPKTGGIYGGYLADGKVLNADAIMQGKARPETLGVKALDKKTLQFTLTESVPYFPDMMVMAWTYPVHRATVEKYGDKWTQPEHYVSSGAYLLKGWRVNSHIKMEKNPKYYDHDSVSIPAVTMLPAGNEFNRYRADEVDVTYSVPQDQIKSAEKEFPGQVHHITSLCTWYLEPNHRMPPFDNPKVRRALSMLTDRNIVTKVAQRGDRPAYQLTSPDMQGVDQIAPDWKDWSHEKKVAEATRLLNEAGYNDSKPLTFEVLYSTNESSRKQISALRSIWKTAVPFIEASLINQEWKTYQDTRNTGSFTLSFGGWCPDFNDPSSMLNIFRAGSANNVFHYENRAFDKLLDDTLSAGRTPEERTKLYTQAEAMLQQDTAFIPLYHQVMVNMVKPDIRGYSDHDPLLNYVVKRWSFAPETPEK</sequence>
<keyword evidence="4" id="KW-0732">Signal</keyword>
<dbReference type="InterPro" id="IPR000914">
    <property type="entry name" value="SBP_5_dom"/>
</dbReference>
<proteinExistence type="inferred from homology"/>
<dbReference type="GO" id="GO:0030288">
    <property type="term" value="C:outer membrane-bounded periplasmic space"/>
    <property type="evidence" value="ECO:0007669"/>
    <property type="project" value="TreeGrafter"/>
</dbReference>
<dbReference type="Gene3D" id="3.90.76.10">
    <property type="entry name" value="Dipeptide-binding Protein, Domain 1"/>
    <property type="match status" value="1"/>
</dbReference>
<dbReference type="GO" id="GO:0015833">
    <property type="term" value="P:peptide transport"/>
    <property type="evidence" value="ECO:0007669"/>
    <property type="project" value="TreeGrafter"/>
</dbReference>
<keyword evidence="3" id="KW-0813">Transport</keyword>
<dbReference type="PIRSF" id="PIRSF002741">
    <property type="entry name" value="MppA"/>
    <property type="match status" value="1"/>
</dbReference>
<dbReference type="OrthoDB" id="9801799at2"/>
<dbReference type="PANTHER" id="PTHR30290">
    <property type="entry name" value="PERIPLASMIC BINDING COMPONENT OF ABC TRANSPORTER"/>
    <property type="match status" value="1"/>
</dbReference>
<reference evidence="6 7" key="1">
    <citation type="submission" date="2018-11" db="EMBL/GenBank/DDBJ databases">
        <title>Genome sequencing of Lautropia sp. KCOM 2505 (= ChDC F240).</title>
        <authorList>
            <person name="Kook J.-K."/>
            <person name="Park S.-N."/>
            <person name="Lim Y.K."/>
        </authorList>
    </citation>
    <scope>NUCLEOTIDE SEQUENCE [LARGE SCALE GENOMIC DNA]</scope>
    <source>
        <strain evidence="6 7">KCOM 2505</strain>
    </source>
</reference>
<dbReference type="PROSITE" id="PS51257">
    <property type="entry name" value="PROKAR_LIPOPROTEIN"/>
    <property type="match status" value="1"/>
</dbReference>
<evidence type="ECO:0000256" key="1">
    <source>
        <dbReference type="ARBA" id="ARBA00004196"/>
    </source>
</evidence>
<dbReference type="CDD" id="cd08504">
    <property type="entry name" value="PBP2_OppA"/>
    <property type="match status" value="1"/>
</dbReference>
<dbReference type="Proteomes" id="UP000270261">
    <property type="component" value="Unassembled WGS sequence"/>
</dbReference>
<dbReference type="FunFam" id="3.90.76.10:FF:000001">
    <property type="entry name" value="Oligopeptide ABC transporter substrate-binding protein"/>
    <property type="match status" value="1"/>
</dbReference>
<protein>
    <submittedName>
        <fullName evidence="6">Peptide ABC transporter substrate-binding protein</fullName>
    </submittedName>
</protein>
<evidence type="ECO:0000256" key="3">
    <source>
        <dbReference type="ARBA" id="ARBA00022448"/>
    </source>
</evidence>
<dbReference type="Gene3D" id="3.10.105.10">
    <property type="entry name" value="Dipeptide-binding Protein, Domain 3"/>
    <property type="match status" value="1"/>
</dbReference>
<dbReference type="AlphaFoldDB" id="A0A3R8LP19"/>
<dbReference type="InterPro" id="IPR039424">
    <property type="entry name" value="SBP_5"/>
</dbReference>
<dbReference type="InterPro" id="IPR030678">
    <property type="entry name" value="Peptide/Ni-bd"/>
</dbReference>
<organism evidence="6 7">
    <name type="scientific">Lautropia dentalis</name>
    <dbReference type="NCBI Taxonomy" id="2490857"/>
    <lineage>
        <taxon>Bacteria</taxon>
        <taxon>Pseudomonadati</taxon>
        <taxon>Pseudomonadota</taxon>
        <taxon>Betaproteobacteria</taxon>
        <taxon>Burkholderiales</taxon>
        <taxon>Burkholderiaceae</taxon>
        <taxon>Lautropia</taxon>
    </lineage>
</organism>
<dbReference type="EMBL" id="RRUE01000002">
    <property type="protein sequence ID" value="RRN43603.1"/>
    <property type="molecule type" value="Genomic_DNA"/>
</dbReference>
<accession>A0A3R8LP19</accession>
<comment type="subcellular location">
    <subcellularLocation>
        <location evidence="1">Cell envelope</location>
    </subcellularLocation>
</comment>
<gene>
    <name evidence="6" type="ORF">EHV23_09195</name>
</gene>
<dbReference type="GO" id="GO:1904680">
    <property type="term" value="F:peptide transmembrane transporter activity"/>
    <property type="evidence" value="ECO:0007669"/>
    <property type="project" value="TreeGrafter"/>
</dbReference>
<comment type="caution">
    <text evidence="6">The sequence shown here is derived from an EMBL/GenBank/DDBJ whole genome shotgun (WGS) entry which is preliminary data.</text>
</comment>
<dbReference type="SUPFAM" id="SSF53850">
    <property type="entry name" value="Periplasmic binding protein-like II"/>
    <property type="match status" value="1"/>
</dbReference>
<feature type="domain" description="Solute-binding protein family 5" evidence="5">
    <location>
        <begin position="82"/>
        <end position="457"/>
    </location>
</feature>
<evidence type="ECO:0000259" key="5">
    <source>
        <dbReference type="Pfam" id="PF00496"/>
    </source>
</evidence>
<evidence type="ECO:0000313" key="6">
    <source>
        <dbReference type="EMBL" id="RRN43603.1"/>
    </source>
</evidence>
<evidence type="ECO:0000256" key="2">
    <source>
        <dbReference type="ARBA" id="ARBA00005695"/>
    </source>
</evidence>
<keyword evidence="7" id="KW-1185">Reference proteome</keyword>
<dbReference type="GO" id="GO:0043190">
    <property type="term" value="C:ATP-binding cassette (ABC) transporter complex"/>
    <property type="evidence" value="ECO:0007669"/>
    <property type="project" value="InterPro"/>
</dbReference>
<dbReference type="Pfam" id="PF00496">
    <property type="entry name" value="SBP_bac_5"/>
    <property type="match status" value="1"/>
</dbReference>
<name>A0A3R8LP19_9BURK</name>
<evidence type="ECO:0000256" key="4">
    <source>
        <dbReference type="ARBA" id="ARBA00022729"/>
    </source>
</evidence>
<evidence type="ECO:0000313" key="7">
    <source>
        <dbReference type="Proteomes" id="UP000270261"/>
    </source>
</evidence>
<comment type="similarity">
    <text evidence="2">Belongs to the bacterial solute-binding protein 5 family.</text>
</comment>